<name>A0ABR2FWP5_9ROSI</name>
<evidence type="ECO:0000313" key="3">
    <source>
        <dbReference type="EMBL" id="KAK8588622.1"/>
    </source>
</evidence>
<proteinExistence type="predicted"/>
<dbReference type="CDD" id="cd06222">
    <property type="entry name" value="RNase_H_like"/>
    <property type="match status" value="1"/>
</dbReference>
<dbReference type="Pfam" id="PF13456">
    <property type="entry name" value="RVT_3"/>
    <property type="match status" value="1"/>
</dbReference>
<evidence type="ECO:0000259" key="1">
    <source>
        <dbReference type="Pfam" id="PF13456"/>
    </source>
</evidence>
<dbReference type="InterPro" id="IPR026960">
    <property type="entry name" value="RVT-Znf"/>
</dbReference>
<dbReference type="Gene3D" id="3.30.420.10">
    <property type="entry name" value="Ribonuclease H-like superfamily/Ribonuclease H"/>
    <property type="match status" value="1"/>
</dbReference>
<feature type="domain" description="Reverse transcriptase zinc-binding" evidence="2">
    <location>
        <begin position="104"/>
        <end position="198"/>
    </location>
</feature>
<organism evidence="3 4">
    <name type="scientific">Hibiscus sabdariffa</name>
    <name type="common">roselle</name>
    <dbReference type="NCBI Taxonomy" id="183260"/>
    <lineage>
        <taxon>Eukaryota</taxon>
        <taxon>Viridiplantae</taxon>
        <taxon>Streptophyta</taxon>
        <taxon>Embryophyta</taxon>
        <taxon>Tracheophyta</taxon>
        <taxon>Spermatophyta</taxon>
        <taxon>Magnoliopsida</taxon>
        <taxon>eudicotyledons</taxon>
        <taxon>Gunneridae</taxon>
        <taxon>Pentapetalae</taxon>
        <taxon>rosids</taxon>
        <taxon>malvids</taxon>
        <taxon>Malvales</taxon>
        <taxon>Malvaceae</taxon>
        <taxon>Malvoideae</taxon>
        <taxon>Hibiscus</taxon>
    </lineage>
</organism>
<keyword evidence="4" id="KW-1185">Reference proteome</keyword>
<dbReference type="Pfam" id="PF13966">
    <property type="entry name" value="zf-RVT"/>
    <property type="match status" value="1"/>
</dbReference>
<reference evidence="3 4" key="1">
    <citation type="journal article" date="2024" name="G3 (Bethesda)">
        <title>Genome assembly of Hibiscus sabdariffa L. provides insights into metabolisms of medicinal natural products.</title>
        <authorList>
            <person name="Kim T."/>
        </authorList>
    </citation>
    <scope>NUCLEOTIDE SEQUENCE [LARGE SCALE GENOMIC DNA]</scope>
    <source>
        <strain evidence="3">TK-2024</strain>
        <tissue evidence="3">Old leaves</tissue>
    </source>
</reference>
<dbReference type="InterPro" id="IPR036397">
    <property type="entry name" value="RNaseH_sf"/>
</dbReference>
<dbReference type="EMBL" id="JBBPBM010000004">
    <property type="protein sequence ID" value="KAK8588622.1"/>
    <property type="molecule type" value="Genomic_DNA"/>
</dbReference>
<protein>
    <submittedName>
        <fullName evidence="3">Uncharacterized protein</fullName>
    </submittedName>
</protein>
<feature type="domain" description="RNase H type-1" evidence="1">
    <location>
        <begin position="301"/>
        <end position="419"/>
    </location>
</feature>
<dbReference type="InterPro" id="IPR002156">
    <property type="entry name" value="RNaseH_domain"/>
</dbReference>
<dbReference type="InterPro" id="IPR052929">
    <property type="entry name" value="RNase_H-like_EbsB-rel"/>
</dbReference>
<gene>
    <name evidence="3" type="ORF">V6N12_023049</name>
</gene>
<dbReference type="Proteomes" id="UP001472677">
    <property type="component" value="Unassembled WGS sequence"/>
</dbReference>
<dbReference type="PANTHER" id="PTHR47074:SF61">
    <property type="entry name" value="RNASE H TYPE-1 DOMAIN-CONTAINING PROTEIN"/>
    <property type="match status" value="1"/>
</dbReference>
<dbReference type="InterPro" id="IPR044730">
    <property type="entry name" value="RNase_H-like_dom_plant"/>
</dbReference>
<sequence length="451" mass="50498">MGASSILEKIQARVTASMNTCLLEPFRSEEVWQAVTWGCISGHSINHNYTVVSDLIDAHSATWRVDLVPKLFDSKHAELICVIPLSKSGLRDELVWRFDGSGLFSVKSGYGLLQMESCANIGEAAIIPPRLSRFFSEIWGVRLPNKLKITMWRIVHNFLPTFDNLQAQRLIVNNHCPLCENDCEYVEHIMKDCSFVRELLHAQGINFADQPFANSWKDWLVQTFLNLGLIHKKAIIVTFSAVWYARNKLVHEGLKMVIANTLSFILVSLKESEMSLDRASPSPPLDQAKWIAPPTDVVKVNFDSAFSLQTVSGVICRDSEGMVLVVCSFPHAFFSDAFMAQTLSCYKTLQFAREISLTKVLFEGDSCTIVQKCQVDSSDLSRISPVIADIKALARAFITVSFGFVTRMTNMAAHTLAQEGKAFVCPMFWMEEAPPRTMLVAEKDRLALGNS</sequence>
<comment type="caution">
    <text evidence="3">The sequence shown here is derived from an EMBL/GenBank/DDBJ whole genome shotgun (WGS) entry which is preliminary data.</text>
</comment>
<evidence type="ECO:0000313" key="4">
    <source>
        <dbReference type="Proteomes" id="UP001472677"/>
    </source>
</evidence>
<dbReference type="PANTHER" id="PTHR47074">
    <property type="entry name" value="BNAC02G40300D PROTEIN"/>
    <property type="match status" value="1"/>
</dbReference>
<accession>A0ABR2FWP5</accession>
<evidence type="ECO:0000259" key="2">
    <source>
        <dbReference type="Pfam" id="PF13966"/>
    </source>
</evidence>